<gene>
    <name evidence="1" type="ORF">GCM10017581_078730</name>
</gene>
<organism evidence="1 2">
    <name type="scientific">Dactylosporangium matsuzakiense</name>
    <dbReference type="NCBI Taxonomy" id="53360"/>
    <lineage>
        <taxon>Bacteria</taxon>
        <taxon>Bacillati</taxon>
        <taxon>Actinomycetota</taxon>
        <taxon>Actinomycetes</taxon>
        <taxon>Micromonosporales</taxon>
        <taxon>Micromonosporaceae</taxon>
        <taxon>Dactylosporangium</taxon>
    </lineage>
</organism>
<sequence>MSILGFGPWAAAKCPVVPKEQDWIERSLDFLVAQFGRRILLGEVLTPTDRHFPGTYAGSTHDIEMLVDRLCTHMEVDRSSIELEHESDGTDPRLAGAVPLHTAWSGAAGHYRLHNGRAVIAIRSELAERPMALIATVAHELGHARLLGEGRADPDAPDHEPLTDLLTVVFGLGIFSANAAFDTHRRVRGEFTYTSTSRLGYLTEPMYGYALARYAWLRNEPSPDWARHLDTNPRAALKQGLRYLRSAGPRR</sequence>
<dbReference type="Proteomes" id="UP001143480">
    <property type="component" value="Unassembled WGS sequence"/>
</dbReference>
<dbReference type="EMBL" id="BSFP01000067">
    <property type="protein sequence ID" value="GLL06125.1"/>
    <property type="molecule type" value="Genomic_DNA"/>
</dbReference>
<keyword evidence="2" id="KW-1185">Reference proteome</keyword>
<reference evidence="1" key="2">
    <citation type="submission" date="2023-01" db="EMBL/GenBank/DDBJ databases">
        <authorList>
            <person name="Sun Q."/>
            <person name="Evtushenko L."/>
        </authorList>
    </citation>
    <scope>NUCLEOTIDE SEQUENCE</scope>
    <source>
        <strain evidence="1">VKM Ac-1321</strain>
    </source>
</reference>
<reference evidence="1" key="1">
    <citation type="journal article" date="2014" name="Int. J. Syst. Evol. Microbiol.">
        <title>Complete genome sequence of Corynebacterium casei LMG S-19264T (=DSM 44701T), isolated from a smear-ripened cheese.</title>
        <authorList>
            <consortium name="US DOE Joint Genome Institute (JGI-PGF)"/>
            <person name="Walter F."/>
            <person name="Albersmeier A."/>
            <person name="Kalinowski J."/>
            <person name="Ruckert C."/>
        </authorList>
    </citation>
    <scope>NUCLEOTIDE SEQUENCE</scope>
    <source>
        <strain evidence="1">VKM Ac-1321</strain>
    </source>
</reference>
<proteinExistence type="predicted"/>
<evidence type="ECO:0000313" key="2">
    <source>
        <dbReference type="Proteomes" id="UP001143480"/>
    </source>
</evidence>
<dbReference type="RefSeq" id="WP_261964451.1">
    <property type="nucleotide sequence ID" value="NZ_BAAAXA010000001.1"/>
</dbReference>
<dbReference type="AlphaFoldDB" id="A0A9W6KTI7"/>
<evidence type="ECO:0000313" key="1">
    <source>
        <dbReference type="EMBL" id="GLL06125.1"/>
    </source>
</evidence>
<protein>
    <submittedName>
        <fullName evidence="1">Uncharacterized protein</fullName>
    </submittedName>
</protein>
<name>A0A9W6KTI7_9ACTN</name>
<comment type="caution">
    <text evidence="1">The sequence shown here is derived from an EMBL/GenBank/DDBJ whole genome shotgun (WGS) entry which is preliminary data.</text>
</comment>
<accession>A0A9W6KTI7</accession>